<reference evidence="3" key="1">
    <citation type="journal article" date="2023" name="Plant J.">
        <title>The genome of the king protea, Protea cynaroides.</title>
        <authorList>
            <person name="Chang J."/>
            <person name="Duong T.A."/>
            <person name="Schoeman C."/>
            <person name="Ma X."/>
            <person name="Roodt D."/>
            <person name="Barker N."/>
            <person name="Li Z."/>
            <person name="Van de Peer Y."/>
            <person name="Mizrachi E."/>
        </authorList>
    </citation>
    <scope>NUCLEOTIDE SEQUENCE</scope>
    <source>
        <tissue evidence="3">Young leaves</tissue>
    </source>
</reference>
<keyword evidence="2" id="KW-0812">Transmembrane</keyword>
<keyword evidence="2" id="KW-1133">Transmembrane helix</keyword>
<accession>A0A9Q0JUQ9</accession>
<sequence length="105" mass="11869">MAETIDVQLLTGITPQQSPPSVSFDFLDEVLQEQRTLLFRSHSQRMENTWIIYLFVVFHIVASAATMFVNNCWTNSNGDCVLKFLGRFSFQPILENPSLGPPSST</sequence>
<comment type="caution">
    <text evidence="3">The sequence shown here is derived from an EMBL/GenBank/DDBJ whole genome shotgun (WGS) entry which is preliminary data.</text>
</comment>
<dbReference type="PANTHER" id="PTHR22936:SF75">
    <property type="entry name" value="RHOMBOID-LIKE PROTEIN 8"/>
    <property type="match status" value="1"/>
</dbReference>
<evidence type="ECO:0000313" key="3">
    <source>
        <dbReference type="EMBL" id="KAJ4950988.1"/>
    </source>
</evidence>
<feature type="transmembrane region" description="Helical" evidence="2">
    <location>
        <begin position="50"/>
        <end position="69"/>
    </location>
</feature>
<keyword evidence="2" id="KW-0472">Membrane</keyword>
<dbReference type="InterPro" id="IPR002610">
    <property type="entry name" value="Peptidase_S54_rhomboid-like"/>
</dbReference>
<dbReference type="GO" id="GO:0006508">
    <property type="term" value="P:proteolysis"/>
    <property type="evidence" value="ECO:0007669"/>
    <property type="project" value="InterPro"/>
</dbReference>
<evidence type="ECO:0000256" key="1">
    <source>
        <dbReference type="ARBA" id="ARBA00009045"/>
    </source>
</evidence>
<dbReference type="Proteomes" id="UP001141806">
    <property type="component" value="Unassembled WGS sequence"/>
</dbReference>
<evidence type="ECO:0000313" key="4">
    <source>
        <dbReference type="Proteomes" id="UP001141806"/>
    </source>
</evidence>
<dbReference type="EMBL" id="JAMYWD010000012">
    <property type="protein sequence ID" value="KAJ4950988.1"/>
    <property type="molecule type" value="Genomic_DNA"/>
</dbReference>
<name>A0A9Q0JUQ9_9MAGN</name>
<dbReference type="OrthoDB" id="418595at2759"/>
<evidence type="ECO:0000256" key="2">
    <source>
        <dbReference type="SAM" id="Phobius"/>
    </source>
</evidence>
<gene>
    <name evidence="3" type="ORF">NE237_027820</name>
</gene>
<keyword evidence="4" id="KW-1185">Reference proteome</keyword>
<organism evidence="3 4">
    <name type="scientific">Protea cynaroides</name>
    <dbReference type="NCBI Taxonomy" id="273540"/>
    <lineage>
        <taxon>Eukaryota</taxon>
        <taxon>Viridiplantae</taxon>
        <taxon>Streptophyta</taxon>
        <taxon>Embryophyta</taxon>
        <taxon>Tracheophyta</taxon>
        <taxon>Spermatophyta</taxon>
        <taxon>Magnoliopsida</taxon>
        <taxon>Proteales</taxon>
        <taxon>Proteaceae</taxon>
        <taxon>Protea</taxon>
    </lineage>
</organism>
<dbReference type="GO" id="GO:0016020">
    <property type="term" value="C:membrane"/>
    <property type="evidence" value="ECO:0007669"/>
    <property type="project" value="InterPro"/>
</dbReference>
<proteinExistence type="inferred from homology"/>
<protein>
    <submittedName>
        <fullName evidence="3">Uncharacterized protein</fullName>
    </submittedName>
</protein>
<dbReference type="PANTHER" id="PTHR22936">
    <property type="entry name" value="RHOMBOID-RELATED"/>
    <property type="match status" value="1"/>
</dbReference>
<dbReference type="AlphaFoldDB" id="A0A9Q0JUQ9"/>
<comment type="similarity">
    <text evidence="1">Belongs to the peptidase S54 family.</text>
</comment>